<sequence>MSSQGPSTPTTALASMVTSAFASFSVKPAGLENTYPGSKKEGSYGKSLVSPLETSVVHEVSRRSDSAVVLCSTVFCDKFLKCKCLGDGAYGLVYLVEEITTGKKFALKLEKSNTGKLRQESPNEGVLQGYHPRNSLLENIILGCEPERRMKLSDFGFSQKLKPRKRIHKDTGKGTIPCRFPLRPMAFNNLAPECFSRDAKIIGIGLEVDIWAAGVVLFECLKGYSPFDGDEKDGQKGIDTIKQRIKEYRFIDPPLEDSVKVSPEAEDLIIGMLKFDLGERWTAEHCLQHPWITGHPLS</sequence>
<dbReference type="AlphaFoldDB" id="A7EE82"/>
<dbReference type="InParanoid" id="A7EE82"/>
<keyword evidence="1" id="KW-0547">Nucleotide-binding</keyword>
<dbReference type="RefSeq" id="XP_001595533.1">
    <property type="nucleotide sequence ID" value="XM_001595483.1"/>
</dbReference>
<dbReference type="PROSITE" id="PS50011">
    <property type="entry name" value="PROTEIN_KINASE_DOM"/>
    <property type="match status" value="1"/>
</dbReference>
<dbReference type="KEGG" id="ssl:SS1G_03622"/>
<dbReference type="InterPro" id="IPR011009">
    <property type="entry name" value="Kinase-like_dom_sf"/>
</dbReference>
<dbReference type="EMBL" id="CH476624">
    <property type="protein sequence ID" value="EDO01148.1"/>
    <property type="molecule type" value="Genomic_DNA"/>
</dbReference>
<dbReference type="HOGENOM" id="CLU_934343_0_0_1"/>
<dbReference type="GeneID" id="5491887"/>
<organism evidence="3 4">
    <name type="scientific">Sclerotinia sclerotiorum (strain ATCC 18683 / 1980 / Ss-1)</name>
    <name type="common">White mold</name>
    <name type="synonym">Whetzelinia sclerotiorum</name>
    <dbReference type="NCBI Taxonomy" id="665079"/>
    <lineage>
        <taxon>Eukaryota</taxon>
        <taxon>Fungi</taxon>
        <taxon>Dikarya</taxon>
        <taxon>Ascomycota</taxon>
        <taxon>Pezizomycotina</taxon>
        <taxon>Leotiomycetes</taxon>
        <taxon>Helotiales</taxon>
        <taxon>Sclerotiniaceae</taxon>
        <taxon>Sclerotinia</taxon>
    </lineage>
</organism>
<dbReference type="Gene3D" id="3.30.200.20">
    <property type="entry name" value="Phosphorylase Kinase, domain 1"/>
    <property type="match status" value="1"/>
</dbReference>
<dbReference type="InterPro" id="IPR017441">
    <property type="entry name" value="Protein_kinase_ATP_BS"/>
</dbReference>
<name>A7EE82_SCLS1</name>
<dbReference type="InterPro" id="IPR000719">
    <property type="entry name" value="Prot_kinase_dom"/>
</dbReference>
<dbReference type="GO" id="GO:0005634">
    <property type="term" value="C:nucleus"/>
    <property type="evidence" value="ECO:0000318"/>
    <property type="project" value="GO_Central"/>
</dbReference>
<evidence type="ECO:0000313" key="4">
    <source>
        <dbReference type="Proteomes" id="UP000001312"/>
    </source>
</evidence>
<dbReference type="GO" id="GO:0004674">
    <property type="term" value="F:protein serine/threonine kinase activity"/>
    <property type="evidence" value="ECO:0000318"/>
    <property type="project" value="GO_Central"/>
</dbReference>
<dbReference type="PANTHER" id="PTHR44167:SF24">
    <property type="entry name" value="SERINE_THREONINE-PROTEIN KINASE CHK2"/>
    <property type="match status" value="1"/>
</dbReference>
<protein>
    <recommendedName>
        <fullName evidence="2">Protein kinase domain-containing protein</fullName>
    </recommendedName>
</protein>
<keyword evidence="4" id="KW-1185">Reference proteome</keyword>
<reference evidence="4" key="1">
    <citation type="journal article" date="2011" name="PLoS Genet.">
        <title>Genomic analysis of the necrotrophic fungal pathogens Sclerotinia sclerotiorum and Botrytis cinerea.</title>
        <authorList>
            <person name="Amselem J."/>
            <person name="Cuomo C.A."/>
            <person name="van Kan J.A."/>
            <person name="Viaud M."/>
            <person name="Benito E.P."/>
            <person name="Couloux A."/>
            <person name="Coutinho P.M."/>
            <person name="de Vries R.P."/>
            <person name="Dyer P.S."/>
            <person name="Fillinger S."/>
            <person name="Fournier E."/>
            <person name="Gout L."/>
            <person name="Hahn M."/>
            <person name="Kohn L."/>
            <person name="Lapalu N."/>
            <person name="Plummer K.M."/>
            <person name="Pradier J.M."/>
            <person name="Quevillon E."/>
            <person name="Sharon A."/>
            <person name="Simon A."/>
            <person name="ten Have A."/>
            <person name="Tudzynski B."/>
            <person name="Tudzynski P."/>
            <person name="Wincker P."/>
            <person name="Andrew M."/>
            <person name="Anthouard V."/>
            <person name="Beever R.E."/>
            <person name="Beffa R."/>
            <person name="Benoit I."/>
            <person name="Bouzid O."/>
            <person name="Brault B."/>
            <person name="Chen Z."/>
            <person name="Choquer M."/>
            <person name="Collemare J."/>
            <person name="Cotton P."/>
            <person name="Danchin E.G."/>
            <person name="Da Silva C."/>
            <person name="Gautier A."/>
            <person name="Giraud C."/>
            <person name="Giraud T."/>
            <person name="Gonzalez C."/>
            <person name="Grossetete S."/>
            <person name="Guldener U."/>
            <person name="Henrissat B."/>
            <person name="Howlett B.J."/>
            <person name="Kodira C."/>
            <person name="Kretschmer M."/>
            <person name="Lappartient A."/>
            <person name="Leroch M."/>
            <person name="Levis C."/>
            <person name="Mauceli E."/>
            <person name="Neuveglise C."/>
            <person name="Oeser B."/>
            <person name="Pearson M."/>
            <person name="Poulain J."/>
            <person name="Poussereau N."/>
            <person name="Quesneville H."/>
            <person name="Rascle C."/>
            <person name="Schumacher J."/>
            <person name="Segurens B."/>
            <person name="Sexton A."/>
            <person name="Silva E."/>
            <person name="Sirven C."/>
            <person name="Soanes D.M."/>
            <person name="Talbot N.J."/>
            <person name="Templeton M."/>
            <person name="Yandava C."/>
            <person name="Yarden O."/>
            <person name="Zeng Q."/>
            <person name="Rollins J.A."/>
            <person name="Lebrun M.H."/>
            <person name="Dickman M."/>
        </authorList>
    </citation>
    <scope>NUCLEOTIDE SEQUENCE [LARGE SCALE GENOMIC DNA]</scope>
    <source>
        <strain evidence="4">ATCC 18683 / 1980 / Ss-1</strain>
    </source>
</reference>
<dbReference type="GO" id="GO:0051598">
    <property type="term" value="P:meiotic recombination checkpoint signaling"/>
    <property type="evidence" value="ECO:0000318"/>
    <property type="project" value="GO_Central"/>
</dbReference>
<evidence type="ECO:0000256" key="1">
    <source>
        <dbReference type="PROSITE-ProRule" id="PRU10141"/>
    </source>
</evidence>
<keyword evidence="1" id="KW-0067">ATP-binding</keyword>
<dbReference type="Pfam" id="PF00069">
    <property type="entry name" value="Pkinase"/>
    <property type="match status" value="1"/>
</dbReference>
<dbReference type="SUPFAM" id="SSF56112">
    <property type="entry name" value="Protein kinase-like (PK-like)"/>
    <property type="match status" value="1"/>
</dbReference>
<dbReference type="STRING" id="665079.A7EE82"/>
<proteinExistence type="predicted"/>
<evidence type="ECO:0000313" key="3">
    <source>
        <dbReference type="EMBL" id="EDO01148.1"/>
    </source>
</evidence>
<dbReference type="Proteomes" id="UP000001312">
    <property type="component" value="Unassembled WGS sequence"/>
</dbReference>
<dbReference type="GO" id="GO:0005524">
    <property type="term" value="F:ATP binding"/>
    <property type="evidence" value="ECO:0007669"/>
    <property type="project" value="UniProtKB-UniRule"/>
</dbReference>
<dbReference type="PROSITE" id="PS00107">
    <property type="entry name" value="PROTEIN_KINASE_ATP"/>
    <property type="match status" value="1"/>
</dbReference>
<feature type="domain" description="Protein kinase" evidence="2">
    <location>
        <begin position="1"/>
        <end position="292"/>
    </location>
</feature>
<dbReference type="eggNOG" id="KOG0032">
    <property type="taxonomic scope" value="Eukaryota"/>
</dbReference>
<accession>A7EE82</accession>
<dbReference type="GO" id="GO:0005737">
    <property type="term" value="C:cytoplasm"/>
    <property type="evidence" value="ECO:0000318"/>
    <property type="project" value="GO_Central"/>
</dbReference>
<gene>
    <name evidence="3" type="ORF">SS1G_03622</name>
</gene>
<evidence type="ECO:0000259" key="2">
    <source>
        <dbReference type="PROSITE" id="PS50011"/>
    </source>
</evidence>
<dbReference type="Gene3D" id="1.10.510.10">
    <property type="entry name" value="Transferase(Phosphotransferase) domain 1"/>
    <property type="match status" value="1"/>
</dbReference>
<dbReference type="SMART" id="SM00220">
    <property type="entry name" value="S_TKc"/>
    <property type="match status" value="1"/>
</dbReference>
<dbReference type="PANTHER" id="PTHR44167">
    <property type="entry name" value="OVARIAN-SPECIFIC SERINE/THREONINE-PROTEIN KINASE LOK-RELATED"/>
    <property type="match status" value="1"/>
</dbReference>
<feature type="binding site" evidence="1">
    <location>
        <position position="108"/>
    </location>
    <ligand>
        <name>ATP</name>
        <dbReference type="ChEBI" id="CHEBI:30616"/>
    </ligand>
</feature>